<name>A0A3B0ZCV5_9ZZZZ</name>
<evidence type="ECO:0008006" key="2">
    <source>
        <dbReference type="Google" id="ProtNLM"/>
    </source>
</evidence>
<gene>
    <name evidence="1" type="ORF">MNBD_GAMMA17-1113</name>
</gene>
<proteinExistence type="predicted"/>
<dbReference type="EMBL" id="UOFQ01000033">
    <property type="protein sequence ID" value="VAW86023.1"/>
    <property type="molecule type" value="Genomic_DNA"/>
</dbReference>
<accession>A0A3B0ZCV5</accession>
<sequence length="96" mass="10953">MKKLFQLLLCLALSVGSAPLMLAAEPDDEPEITITRSKTEIIEEYRANGRLYMIKITPKKGFAYYLVDTDGDGSLDSRQNELDEGLLIPRWTLFNW</sequence>
<dbReference type="InterPro" id="IPR021357">
    <property type="entry name" value="DUF2782"/>
</dbReference>
<dbReference type="Gene3D" id="2.20.130.30">
    <property type="entry name" value="Protein of unknown function DUF2782"/>
    <property type="match status" value="1"/>
</dbReference>
<dbReference type="Pfam" id="PF11191">
    <property type="entry name" value="DUF2782"/>
    <property type="match status" value="1"/>
</dbReference>
<organism evidence="1">
    <name type="scientific">hydrothermal vent metagenome</name>
    <dbReference type="NCBI Taxonomy" id="652676"/>
    <lineage>
        <taxon>unclassified sequences</taxon>
        <taxon>metagenomes</taxon>
        <taxon>ecological metagenomes</taxon>
    </lineage>
</organism>
<evidence type="ECO:0000313" key="1">
    <source>
        <dbReference type="EMBL" id="VAW86023.1"/>
    </source>
</evidence>
<protein>
    <recommendedName>
        <fullName evidence="2">DUF2782 domain-containing protein</fullName>
    </recommendedName>
</protein>
<dbReference type="AlphaFoldDB" id="A0A3B0ZCV5"/>
<reference evidence="1" key="1">
    <citation type="submission" date="2018-06" db="EMBL/GenBank/DDBJ databases">
        <authorList>
            <person name="Zhirakovskaya E."/>
        </authorList>
    </citation>
    <scope>NUCLEOTIDE SEQUENCE</scope>
</reference>